<accession>A0ACB7ID22</accession>
<keyword evidence="2" id="KW-1185">Reference proteome</keyword>
<name>A0ACB7ID22_MANES</name>
<dbReference type="Proteomes" id="UP000091857">
    <property type="component" value="Chromosome 1"/>
</dbReference>
<organism evidence="1 2">
    <name type="scientific">Manihot esculenta</name>
    <name type="common">Cassava</name>
    <name type="synonym">Jatropha manihot</name>
    <dbReference type="NCBI Taxonomy" id="3983"/>
    <lineage>
        <taxon>Eukaryota</taxon>
        <taxon>Viridiplantae</taxon>
        <taxon>Streptophyta</taxon>
        <taxon>Embryophyta</taxon>
        <taxon>Tracheophyta</taxon>
        <taxon>Spermatophyta</taxon>
        <taxon>Magnoliopsida</taxon>
        <taxon>eudicotyledons</taxon>
        <taxon>Gunneridae</taxon>
        <taxon>Pentapetalae</taxon>
        <taxon>rosids</taxon>
        <taxon>fabids</taxon>
        <taxon>Malpighiales</taxon>
        <taxon>Euphorbiaceae</taxon>
        <taxon>Crotonoideae</taxon>
        <taxon>Manihoteae</taxon>
        <taxon>Manihot</taxon>
    </lineage>
</organism>
<reference evidence="2" key="1">
    <citation type="journal article" date="2016" name="Nat. Biotechnol.">
        <title>Sequencing wild and cultivated cassava and related species reveals extensive interspecific hybridization and genetic diversity.</title>
        <authorList>
            <person name="Bredeson J.V."/>
            <person name="Lyons J.B."/>
            <person name="Prochnik S.E."/>
            <person name="Wu G.A."/>
            <person name="Ha C.M."/>
            <person name="Edsinger-Gonzales E."/>
            <person name="Grimwood J."/>
            <person name="Schmutz J."/>
            <person name="Rabbi I.Y."/>
            <person name="Egesi C."/>
            <person name="Nauluvula P."/>
            <person name="Lebot V."/>
            <person name="Ndunguru J."/>
            <person name="Mkamilo G."/>
            <person name="Bart R.S."/>
            <person name="Setter T.L."/>
            <person name="Gleadow R.M."/>
            <person name="Kulakow P."/>
            <person name="Ferguson M.E."/>
            <person name="Rounsley S."/>
            <person name="Rokhsar D.S."/>
        </authorList>
    </citation>
    <scope>NUCLEOTIDE SEQUENCE [LARGE SCALE GENOMIC DNA]</scope>
    <source>
        <strain evidence="2">cv. AM560-2</strain>
    </source>
</reference>
<protein>
    <submittedName>
        <fullName evidence="1">Uncharacterized protein</fullName>
    </submittedName>
</protein>
<evidence type="ECO:0000313" key="1">
    <source>
        <dbReference type="EMBL" id="KAG8661788.1"/>
    </source>
</evidence>
<comment type="caution">
    <text evidence="1">The sequence shown here is derived from an EMBL/GenBank/DDBJ whole genome shotgun (WGS) entry which is preliminary data.</text>
</comment>
<evidence type="ECO:0000313" key="2">
    <source>
        <dbReference type="Proteomes" id="UP000091857"/>
    </source>
</evidence>
<dbReference type="EMBL" id="CM004387">
    <property type="protein sequence ID" value="KAG8661788.1"/>
    <property type="molecule type" value="Genomic_DNA"/>
</dbReference>
<proteinExistence type="predicted"/>
<sequence>MKIINWLEIKSLCQPTSSYIISHVWSLLLLLLLRRSKESTMGIITKIDLTAAITNVVPNTRKAMEAYRNSSGPHKTRSFFFELHRIFQIELVVYLIFFI</sequence>
<gene>
    <name evidence="1" type="ORF">MANES_01G039048v8</name>
</gene>